<proteinExistence type="predicted"/>
<dbReference type="Proteomes" id="UP000887116">
    <property type="component" value="Unassembled WGS sequence"/>
</dbReference>
<dbReference type="EMBL" id="BMAO01020398">
    <property type="protein sequence ID" value="GFQ67077.1"/>
    <property type="molecule type" value="Genomic_DNA"/>
</dbReference>
<evidence type="ECO:0000313" key="1">
    <source>
        <dbReference type="EMBL" id="GFQ67077.1"/>
    </source>
</evidence>
<accession>A0A8X6F128</accession>
<dbReference type="AlphaFoldDB" id="A0A8X6F128"/>
<gene>
    <name evidence="1" type="ORF">TNCT_209221</name>
</gene>
<organism evidence="1 2">
    <name type="scientific">Trichonephila clavata</name>
    <name type="common">Joro spider</name>
    <name type="synonym">Nephila clavata</name>
    <dbReference type="NCBI Taxonomy" id="2740835"/>
    <lineage>
        <taxon>Eukaryota</taxon>
        <taxon>Metazoa</taxon>
        <taxon>Ecdysozoa</taxon>
        <taxon>Arthropoda</taxon>
        <taxon>Chelicerata</taxon>
        <taxon>Arachnida</taxon>
        <taxon>Araneae</taxon>
        <taxon>Araneomorphae</taxon>
        <taxon>Entelegynae</taxon>
        <taxon>Araneoidea</taxon>
        <taxon>Nephilidae</taxon>
        <taxon>Trichonephila</taxon>
    </lineage>
</organism>
<sequence>MSIESIYLPTAREYKAHLCRVVKRQAALPFPFAQTSPFQTLSPGKVKHLLLLLYMPTVVLDSTPVNMVITRIQ</sequence>
<evidence type="ECO:0000313" key="2">
    <source>
        <dbReference type="Proteomes" id="UP000887116"/>
    </source>
</evidence>
<reference evidence="1" key="1">
    <citation type="submission" date="2020-07" db="EMBL/GenBank/DDBJ databases">
        <title>Multicomponent nature underlies the extraordinary mechanical properties of spider dragline silk.</title>
        <authorList>
            <person name="Kono N."/>
            <person name="Nakamura H."/>
            <person name="Mori M."/>
            <person name="Yoshida Y."/>
            <person name="Ohtoshi R."/>
            <person name="Malay A.D."/>
            <person name="Moran D.A.P."/>
            <person name="Tomita M."/>
            <person name="Numata K."/>
            <person name="Arakawa K."/>
        </authorList>
    </citation>
    <scope>NUCLEOTIDE SEQUENCE</scope>
</reference>
<comment type="caution">
    <text evidence="1">The sequence shown here is derived from an EMBL/GenBank/DDBJ whole genome shotgun (WGS) entry which is preliminary data.</text>
</comment>
<name>A0A8X6F128_TRICU</name>
<keyword evidence="2" id="KW-1185">Reference proteome</keyword>
<protein>
    <submittedName>
        <fullName evidence="1">Uncharacterized protein</fullName>
    </submittedName>
</protein>